<sequence length="58" mass="6250">MCCCVLRVSVQLCVSRAKLPLATACLVGPTHTSPACLRGKLFARSGVKSEYVVFANRH</sequence>
<evidence type="ECO:0000313" key="1">
    <source>
        <dbReference type="EMBL" id="KUM45937.1"/>
    </source>
</evidence>
<reference evidence="1" key="1">
    <citation type="journal article" date="2015" name="Genome Biol. Evol.">
        <title>Organellar Genomes of White Spruce (Picea glauca): Assembly and Annotation.</title>
        <authorList>
            <person name="Jackman S.D."/>
            <person name="Warren R.L."/>
            <person name="Gibb E.A."/>
            <person name="Vandervalk B.P."/>
            <person name="Mohamadi H."/>
            <person name="Chu J."/>
            <person name="Raymond A."/>
            <person name="Pleasance S."/>
            <person name="Coope R."/>
            <person name="Wildung M.R."/>
            <person name="Ritland C.E."/>
            <person name="Bousquet J."/>
            <person name="Jones S.J."/>
            <person name="Bohlmann J."/>
            <person name="Birol I."/>
        </authorList>
    </citation>
    <scope>NUCLEOTIDE SEQUENCE [LARGE SCALE GENOMIC DNA]</scope>
    <source>
        <tissue evidence="1">Flushing bud</tissue>
    </source>
</reference>
<protein>
    <submittedName>
        <fullName evidence="1">Uncharacterized protein</fullName>
    </submittedName>
</protein>
<proteinExistence type="predicted"/>
<gene>
    <name evidence="1" type="ORF">ABT39_MTgene2040</name>
</gene>
<dbReference type="EMBL" id="LKAM01000014">
    <property type="protein sequence ID" value="KUM45937.1"/>
    <property type="molecule type" value="Genomic_DNA"/>
</dbReference>
<accession>A0A117NFY0</accession>
<organism evidence="1">
    <name type="scientific">Picea glauca</name>
    <name type="common">White spruce</name>
    <name type="synonym">Pinus glauca</name>
    <dbReference type="NCBI Taxonomy" id="3330"/>
    <lineage>
        <taxon>Eukaryota</taxon>
        <taxon>Viridiplantae</taxon>
        <taxon>Streptophyta</taxon>
        <taxon>Embryophyta</taxon>
        <taxon>Tracheophyta</taxon>
        <taxon>Spermatophyta</taxon>
        <taxon>Pinopsida</taxon>
        <taxon>Pinidae</taxon>
        <taxon>Conifers I</taxon>
        <taxon>Pinales</taxon>
        <taxon>Pinaceae</taxon>
        <taxon>Picea</taxon>
    </lineage>
</organism>
<name>A0A117NFY0_PICGL</name>
<comment type="caution">
    <text evidence="1">The sequence shown here is derived from an EMBL/GenBank/DDBJ whole genome shotgun (WGS) entry which is preliminary data.</text>
</comment>
<geneLocation type="mitochondrion" evidence="1"/>
<keyword evidence="1" id="KW-0496">Mitochondrion</keyword>
<dbReference type="AlphaFoldDB" id="A0A117NFY0"/>